<comment type="caution">
    <text evidence="1">The sequence shown here is derived from an EMBL/GenBank/DDBJ whole genome shotgun (WGS) entry which is preliminary data.</text>
</comment>
<dbReference type="EMBL" id="MU277345">
    <property type="protein sequence ID" value="KAI0054798.1"/>
    <property type="molecule type" value="Genomic_DNA"/>
</dbReference>
<name>A0ACB8SEY1_9AGAM</name>
<evidence type="ECO:0000313" key="2">
    <source>
        <dbReference type="Proteomes" id="UP000814140"/>
    </source>
</evidence>
<dbReference type="Proteomes" id="UP000814140">
    <property type="component" value="Unassembled WGS sequence"/>
</dbReference>
<reference evidence="1" key="2">
    <citation type="journal article" date="2022" name="New Phytol.">
        <title>Evolutionary transition to the ectomycorrhizal habit in the genomes of a hyperdiverse lineage of mushroom-forming fungi.</title>
        <authorList>
            <person name="Looney B."/>
            <person name="Miyauchi S."/>
            <person name="Morin E."/>
            <person name="Drula E."/>
            <person name="Courty P.E."/>
            <person name="Kohler A."/>
            <person name="Kuo A."/>
            <person name="LaButti K."/>
            <person name="Pangilinan J."/>
            <person name="Lipzen A."/>
            <person name="Riley R."/>
            <person name="Andreopoulos W."/>
            <person name="He G."/>
            <person name="Johnson J."/>
            <person name="Nolan M."/>
            <person name="Tritt A."/>
            <person name="Barry K.W."/>
            <person name="Grigoriev I.V."/>
            <person name="Nagy L.G."/>
            <person name="Hibbett D."/>
            <person name="Henrissat B."/>
            <person name="Matheny P.B."/>
            <person name="Labbe J."/>
            <person name="Martin F.M."/>
        </authorList>
    </citation>
    <scope>NUCLEOTIDE SEQUENCE</scope>
    <source>
        <strain evidence="1">HHB10654</strain>
    </source>
</reference>
<evidence type="ECO:0000313" key="1">
    <source>
        <dbReference type="EMBL" id="KAI0054798.1"/>
    </source>
</evidence>
<sequence>RGILSCPKQGCTQVCRSSGDLARHLMVLGHHEPSFPCVWCGKRFTREDALKRHRVRVKACPGWVH</sequence>
<gene>
    <name evidence="1" type="ORF">BV25DRAFT_1775824</name>
</gene>
<reference evidence="1" key="1">
    <citation type="submission" date="2021-03" db="EMBL/GenBank/DDBJ databases">
        <authorList>
            <consortium name="DOE Joint Genome Institute"/>
            <person name="Ahrendt S."/>
            <person name="Looney B.P."/>
            <person name="Miyauchi S."/>
            <person name="Morin E."/>
            <person name="Drula E."/>
            <person name="Courty P.E."/>
            <person name="Chicoki N."/>
            <person name="Fauchery L."/>
            <person name="Kohler A."/>
            <person name="Kuo A."/>
            <person name="Labutti K."/>
            <person name="Pangilinan J."/>
            <person name="Lipzen A."/>
            <person name="Riley R."/>
            <person name="Andreopoulos W."/>
            <person name="He G."/>
            <person name="Johnson J."/>
            <person name="Barry K.W."/>
            <person name="Grigoriev I.V."/>
            <person name="Nagy L."/>
            <person name="Hibbett D."/>
            <person name="Henrissat B."/>
            <person name="Matheny P.B."/>
            <person name="Labbe J."/>
            <person name="Martin F."/>
        </authorList>
    </citation>
    <scope>NUCLEOTIDE SEQUENCE</scope>
    <source>
        <strain evidence="1">HHB10654</strain>
    </source>
</reference>
<feature type="non-terminal residue" evidence="1">
    <location>
        <position position="65"/>
    </location>
</feature>
<proteinExistence type="predicted"/>
<keyword evidence="2" id="KW-1185">Reference proteome</keyword>
<feature type="non-terminal residue" evidence="1">
    <location>
        <position position="1"/>
    </location>
</feature>
<protein>
    <submittedName>
        <fullName evidence="1">Uncharacterized protein</fullName>
    </submittedName>
</protein>
<organism evidence="1 2">
    <name type="scientific">Artomyces pyxidatus</name>
    <dbReference type="NCBI Taxonomy" id="48021"/>
    <lineage>
        <taxon>Eukaryota</taxon>
        <taxon>Fungi</taxon>
        <taxon>Dikarya</taxon>
        <taxon>Basidiomycota</taxon>
        <taxon>Agaricomycotina</taxon>
        <taxon>Agaricomycetes</taxon>
        <taxon>Russulales</taxon>
        <taxon>Auriscalpiaceae</taxon>
        <taxon>Artomyces</taxon>
    </lineage>
</organism>
<accession>A0ACB8SEY1</accession>